<keyword evidence="2" id="KW-0479">Metal-binding</keyword>
<evidence type="ECO:0000313" key="10">
    <source>
        <dbReference type="Proteomes" id="UP001199916"/>
    </source>
</evidence>
<dbReference type="InterPro" id="IPR036866">
    <property type="entry name" value="RibonucZ/Hydroxyglut_hydro"/>
</dbReference>
<evidence type="ECO:0000256" key="5">
    <source>
        <dbReference type="ARBA" id="ARBA00034221"/>
    </source>
</evidence>
<dbReference type="Proteomes" id="UP001199916">
    <property type="component" value="Unassembled WGS sequence"/>
</dbReference>
<feature type="domain" description="Metallo-beta-lactamase" evidence="8">
    <location>
        <begin position="13"/>
        <end position="192"/>
    </location>
</feature>
<dbReference type="PANTHER" id="PTHR46233:SF3">
    <property type="entry name" value="HYDROXYACYLGLUTATHIONE HYDROLASE GLOC"/>
    <property type="match status" value="1"/>
</dbReference>
<organism evidence="9 10">
    <name type="scientific">Paenibacillus profundus</name>
    <dbReference type="NCBI Taxonomy" id="1173085"/>
    <lineage>
        <taxon>Bacteria</taxon>
        <taxon>Bacillati</taxon>
        <taxon>Bacillota</taxon>
        <taxon>Bacilli</taxon>
        <taxon>Bacillales</taxon>
        <taxon>Paenibacillaceae</taxon>
        <taxon>Paenibacillus</taxon>
    </lineage>
</organism>
<keyword evidence="3" id="KW-0378">Hydrolase</keyword>
<dbReference type="InterPro" id="IPR051453">
    <property type="entry name" value="MBL_Glyoxalase_II"/>
</dbReference>
<dbReference type="CDD" id="cd06262">
    <property type="entry name" value="metallo-hydrolase-like_MBL-fold"/>
    <property type="match status" value="1"/>
</dbReference>
<evidence type="ECO:0000256" key="1">
    <source>
        <dbReference type="ARBA" id="ARBA00001947"/>
    </source>
</evidence>
<dbReference type="SMART" id="SM00849">
    <property type="entry name" value="Lactamase_B"/>
    <property type="match status" value="1"/>
</dbReference>
<dbReference type="Gene3D" id="3.60.15.10">
    <property type="entry name" value="Ribonuclease Z/Hydroxyacylglutathione hydrolase-like"/>
    <property type="match status" value="1"/>
</dbReference>
<dbReference type="PANTHER" id="PTHR46233">
    <property type="entry name" value="HYDROXYACYLGLUTATHIONE HYDROLASE GLOC"/>
    <property type="match status" value="1"/>
</dbReference>
<comment type="catalytic activity">
    <reaction evidence="5">
        <text>3',5'-cyclic CMP + H2O = CMP + H(+)</text>
        <dbReference type="Rhea" id="RHEA:72675"/>
        <dbReference type="ChEBI" id="CHEBI:15377"/>
        <dbReference type="ChEBI" id="CHEBI:15378"/>
        <dbReference type="ChEBI" id="CHEBI:58003"/>
        <dbReference type="ChEBI" id="CHEBI:60377"/>
    </reaction>
    <physiologicalReaction direction="left-to-right" evidence="5">
        <dbReference type="Rhea" id="RHEA:72676"/>
    </physiologicalReaction>
</comment>
<dbReference type="RefSeq" id="WP_019421718.1">
    <property type="nucleotide sequence ID" value="NZ_JAJNBZ010000022.1"/>
</dbReference>
<protein>
    <submittedName>
        <fullName evidence="9">MBL fold metallo-hydrolase</fullName>
    </submittedName>
</protein>
<evidence type="ECO:0000256" key="2">
    <source>
        <dbReference type="ARBA" id="ARBA00022723"/>
    </source>
</evidence>
<accession>A0ABS8YJE0</accession>
<evidence type="ECO:0000256" key="6">
    <source>
        <dbReference type="ARBA" id="ARBA00034301"/>
    </source>
</evidence>
<sequence>MFRIQSYSLGPVQTNAYVLTNETTNEAIVIDPGMNPEPLLEALKGVSVKAILLTHAHFDHIGGVDRVREAHGDCPVYIHEREAEWLTTPELNGSTMWPQVSPPMSMKPAEHLLQDGQTVELIGHTFHVMHTPGHSPGSVSFLHEKHLFSGDVLFRTSVGRTDLRDGNMEQLLQSIHGKLFPLADDVTVYSGHGPVTTIGYEKEHNPFV</sequence>
<dbReference type="InterPro" id="IPR001279">
    <property type="entry name" value="Metallo-B-lactamas"/>
</dbReference>
<evidence type="ECO:0000313" key="9">
    <source>
        <dbReference type="EMBL" id="MCE5171911.1"/>
    </source>
</evidence>
<dbReference type="SUPFAM" id="SSF56281">
    <property type="entry name" value="Metallo-hydrolase/oxidoreductase"/>
    <property type="match status" value="1"/>
</dbReference>
<evidence type="ECO:0000256" key="3">
    <source>
        <dbReference type="ARBA" id="ARBA00022801"/>
    </source>
</evidence>
<comment type="cofactor">
    <cofactor evidence="1">
        <name>Zn(2+)</name>
        <dbReference type="ChEBI" id="CHEBI:29105"/>
    </cofactor>
</comment>
<comment type="caution">
    <text evidence="9">The sequence shown here is derived from an EMBL/GenBank/DDBJ whole genome shotgun (WGS) entry which is preliminary data.</text>
</comment>
<gene>
    <name evidence="9" type="ORF">LQV63_21760</name>
</gene>
<dbReference type="EMBL" id="JAJNBZ010000022">
    <property type="protein sequence ID" value="MCE5171911.1"/>
    <property type="molecule type" value="Genomic_DNA"/>
</dbReference>
<evidence type="ECO:0000256" key="7">
    <source>
        <dbReference type="ARBA" id="ARBA00048505"/>
    </source>
</evidence>
<dbReference type="Pfam" id="PF00753">
    <property type="entry name" value="Lactamase_B"/>
    <property type="match status" value="1"/>
</dbReference>
<comment type="function">
    <text evidence="6">Counteracts the endogenous Pycsar antiviral defense system. Phosphodiesterase that enables metal-dependent hydrolysis of host cyclic nucleotide Pycsar defense signals such as cCMP and cUMP.</text>
</comment>
<evidence type="ECO:0000256" key="4">
    <source>
        <dbReference type="ARBA" id="ARBA00022833"/>
    </source>
</evidence>
<comment type="catalytic activity">
    <reaction evidence="7">
        <text>3',5'-cyclic UMP + H2O = UMP + H(+)</text>
        <dbReference type="Rhea" id="RHEA:70575"/>
        <dbReference type="ChEBI" id="CHEBI:15377"/>
        <dbReference type="ChEBI" id="CHEBI:15378"/>
        <dbReference type="ChEBI" id="CHEBI:57865"/>
        <dbReference type="ChEBI" id="CHEBI:184387"/>
    </reaction>
    <physiologicalReaction direction="left-to-right" evidence="7">
        <dbReference type="Rhea" id="RHEA:70576"/>
    </physiologicalReaction>
</comment>
<reference evidence="9 10" key="1">
    <citation type="submission" date="2021-11" db="EMBL/GenBank/DDBJ databases">
        <title>Draft genome sequence of Paenibacillus profundus YoMME, a new Gram-positive bacteria with exoelectrogenic properties.</title>
        <authorList>
            <person name="Hubenova Y."/>
            <person name="Hubenova E."/>
            <person name="Manasiev Y."/>
            <person name="Peykov S."/>
            <person name="Mitov M."/>
        </authorList>
    </citation>
    <scope>NUCLEOTIDE SEQUENCE [LARGE SCALE GENOMIC DNA]</scope>
    <source>
        <strain evidence="9 10">YoMME</strain>
    </source>
</reference>
<keyword evidence="10" id="KW-1185">Reference proteome</keyword>
<keyword evidence="4" id="KW-0862">Zinc</keyword>
<proteinExistence type="predicted"/>
<name>A0ABS8YJE0_9BACL</name>
<evidence type="ECO:0000259" key="8">
    <source>
        <dbReference type="SMART" id="SM00849"/>
    </source>
</evidence>